<dbReference type="PANTHER" id="PTHR36180">
    <property type="entry name" value="DNA-BINDING PROTEIN-RELATED-RELATED"/>
    <property type="match status" value="1"/>
</dbReference>
<evidence type="ECO:0000259" key="1">
    <source>
        <dbReference type="PROSITE" id="PS51750"/>
    </source>
</evidence>
<dbReference type="KEGG" id="ptw:TUM18999_10800"/>
<dbReference type="SMART" id="SM01040">
    <property type="entry name" value="Bro-N"/>
    <property type="match status" value="1"/>
</dbReference>
<sequence length="160" mass="19120">MTDYRTATRFIRFRRPLHVVLIDGLPWFCCRDLARLTNSRLDMRITAKLDADQWRQETLLHEAGQFTDELLVNESGLHALLLVNFYHPENSSLRQWITQEVLPALRDDQRAPDTQPRRHLLKWQGHHQLNLMEWQGQWWIRYDDMPRVLGQGEALKQQLP</sequence>
<keyword evidence="5" id="KW-1185">Reference proteome</keyword>
<dbReference type="PROSITE" id="PS51750">
    <property type="entry name" value="BRO_N"/>
    <property type="match status" value="1"/>
</dbReference>
<dbReference type="EMBL" id="BQKM01000006">
    <property type="protein sequence ID" value="GJN53424.1"/>
    <property type="molecule type" value="Genomic_DNA"/>
</dbReference>
<evidence type="ECO:0000313" key="5">
    <source>
        <dbReference type="Proteomes" id="UP001054892"/>
    </source>
</evidence>
<dbReference type="PANTHER" id="PTHR36180:SF2">
    <property type="entry name" value="BRO FAMILY PROTEIN"/>
    <property type="match status" value="1"/>
</dbReference>
<organism evidence="2 4">
    <name type="scientific">Pseudomonas tohonis</name>
    <dbReference type="NCBI Taxonomy" id="2725477"/>
    <lineage>
        <taxon>Bacteria</taxon>
        <taxon>Pseudomonadati</taxon>
        <taxon>Pseudomonadota</taxon>
        <taxon>Gammaproteobacteria</taxon>
        <taxon>Pseudomonadales</taxon>
        <taxon>Pseudomonadaceae</taxon>
        <taxon>Pseudomonas</taxon>
    </lineage>
</organism>
<accession>A0A6J4E0K2</accession>
<name>A0A6J4E0K2_9PSED</name>
<dbReference type="AlphaFoldDB" id="A0A6J4E0K2"/>
<feature type="domain" description="Bro-N" evidence="1">
    <location>
        <begin position="1"/>
        <end position="109"/>
    </location>
</feature>
<reference evidence="2 4" key="1">
    <citation type="submission" date="2020-05" db="EMBL/GenBank/DDBJ databases">
        <title>Characterization of novel class B3 metallo-beta-lactamase from novel Pseudomonas species.</title>
        <authorList>
            <person name="Yamada K."/>
            <person name="Aoki K."/>
            <person name="Ishii Y."/>
        </authorList>
    </citation>
    <scope>NUCLEOTIDE SEQUENCE [LARGE SCALE GENOMIC DNA]</scope>
    <source>
        <strain evidence="2 4">TUM18999</strain>
        <strain evidence="3 5">TUM20286</strain>
    </source>
</reference>
<dbReference type="InterPro" id="IPR003497">
    <property type="entry name" value="BRO_N_domain"/>
</dbReference>
<dbReference type="Proteomes" id="UP001054892">
    <property type="component" value="Unassembled WGS sequence"/>
</dbReference>
<gene>
    <name evidence="2" type="ORF">TUM18999_10800</name>
    <name evidence="3" type="ORF">TUM20286_31760</name>
</gene>
<dbReference type="Proteomes" id="UP000509383">
    <property type="component" value="Chromosome"/>
</dbReference>
<dbReference type="Pfam" id="PF02498">
    <property type="entry name" value="Bro-N"/>
    <property type="match status" value="1"/>
</dbReference>
<evidence type="ECO:0000313" key="4">
    <source>
        <dbReference type="Proteomes" id="UP000509383"/>
    </source>
</evidence>
<dbReference type="EMBL" id="AP023189">
    <property type="protein sequence ID" value="BCG22889.1"/>
    <property type="molecule type" value="Genomic_DNA"/>
</dbReference>
<dbReference type="RefSeq" id="WP_173173535.1">
    <property type="nucleotide sequence ID" value="NZ_AP023189.1"/>
</dbReference>
<protein>
    <recommendedName>
        <fullName evidence="1">Bro-N domain-containing protein</fullName>
    </recommendedName>
</protein>
<evidence type="ECO:0000313" key="3">
    <source>
        <dbReference type="EMBL" id="GJN53424.1"/>
    </source>
</evidence>
<evidence type="ECO:0000313" key="2">
    <source>
        <dbReference type="EMBL" id="BCG22889.1"/>
    </source>
</evidence>
<proteinExistence type="predicted"/>